<dbReference type="PIRSF" id="PIRSF016557">
    <property type="entry name" value="Caps_synth_CpsB"/>
    <property type="match status" value="1"/>
</dbReference>
<dbReference type="EC" id="3.1.3.48" evidence="2"/>
<evidence type="ECO:0000256" key="1">
    <source>
        <dbReference type="ARBA" id="ARBA00005750"/>
    </source>
</evidence>
<dbReference type="SUPFAM" id="SSF89550">
    <property type="entry name" value="PHP domain-like"/>
    <property type="match status" value="1"/>
</dbReference>
<dbReference type="GO" id="GO:0004725">
    <property type="term" value="F:protein tyrosine phosphatase activity"/>
    <property type="evidence" value="ECO:0007669"/>
    <property type="project" value="UniProtKB-EC"/>
</dbReference>
<dbReference type="Proteomes" id="UP000181790">
    <property type="component" value="Unassembled WGS sequence"/>
</dbReference>
<accession>A0A1S2VJT2</accession>
<comment type="catalytic activity">
    <reaction evidence="4">
        <text>O-phospho-L-tyrosyl-[protein] + H2O = L-tyrosyl-[protein] + phosphate</text>
        <dbReference type="Rhea" id="RHEA:10684"/>
        <dbReference type="Rhea" id="RHEA-COMP:10136"/>
        <dbReference type="Rhea" id="RHEA-COMP:20101"/>
        <dbReference type="ChEBI" id="CHEBI:15377"/>
        <dbReference type="ChEBI" id="CHEBI:43474"/>
        <dbReference type="ChEBI" id="CHEBI:46858"/>
        <dbReference type="ChEBI" id="CHEBI:61978"/>
        <dbReference type="EC" id="3.1.3.48"/>
    </reaction>
</comment>
<sequence>MDLYCHILPGLDDGPHSLDQSVAIARQLNRLGFHRLVITPHIMKGYYEPSPERIRSITAGLQQALRAEGVNLSVEPAAEYYLDDGFLSVLRNRGDLLVFSPSLEAPKSLVLVETSLITLSDAWMDALDLLRSRGFVPVLSHSERYIYLQQNRGQAIKLRDQGVLFHMDLLSLTGRNGLNARHFAEWLIDQNVISFVGANVNSESQFRGVREALSLPYGKKIIG</sequence>
<gene>
    <name evidence="5" type="ORF">BLX24_12435</name>
</gene>
<dbReference type="PANTHER" id="PTHR39181">
    <property type="entry name" value="TYROSINE-PROTEIN PHOSPHATASE YWQE"/>
    <property type="match status" value="1"/>
</dbReference>
<dbReference type="EMBL" id="MORL01000005">
    <property type="protein sequence ID" value="OIN59014.1"/>
    <property type="molecule type" value="Genomic_DNA"/>
</dbReference>
<dbReference type="Gene3D" id="3.20.20.140">
    <property type="entry name" value="Metal-dependent hydrolases"/>
    <property type="match status" value="1"/>
</dbReference>
<name>A0A1S2VJT2_9BACT</name>
<comment type="caution">
    <text evidence="5">The sequence shown here is derived from an EMBL/GenBank/DDBJ whole genome shotgun (WGS) entry which is preliminary data.</text>
</comment>
<dbReference type="OrthoDB" id="9788539at2"/>
<keyword evidence="3" id="KW-0378">Hydrolase</keyword>
<evidence type="ECO:0000256" key="2">
    <source>
        <dbReference type="ARBA" id="ARBA00013064"/>
    </source>
</evidence>
<evidence type="ECO:0000313" key="5">
    <source>
        <dbReference type="EMBL" id="OIN59014.1"/>
    </source>
</evidence>
<evidence type="ECO:0000256" key="3">
    <source>
        <dbReference type="ARBA" id="ARBA00022801"/>
    </source>
</evidence>
<comment type="similarity">
    <text evidence="1">Belongs to the metallo-dependent hydrolases superfamily. CpsB/CapC family.</text>
</comment>
<reference evidence="5 6" key="1">
    <citation type="submission" date="2016-10" db="EMBL/GenBank/DDBJ databases">
        <title>Arsenicibacter rosenii gen. nov., sp. nov., an efficient arsenic-methylating bacterium isolated from an arsenic-contaminated paddy soil.</title>
        <authorList>
            <person name="Huang K."/>
        </authorList>
    </citation>
    <scope>NUCLEOTIDE SEQUENCE [LARGE SCALE GENOMIC DNA]</scope>
    <source>
        <strain evidence="5 6">SM-1</strain>
    </source>
</reference>
<keyword evidence="6" id="KW-1185">Reference proteome</keyword>
<dbReference type="GO" id="GO:0030145">
    <property type="term" value="F:manganese ion binding"/>
    <property type="evidence" value="ECO:0007669"/>
    <property type="project" value="InterPro"/>
</dbReference>
<evidence type="ECO:0000313" key="6">
    <source>
        <dbReference type="Proteomes" id="UP000181790"/>
    </source>
</evidence>
<dbReference type="InterPro" id="IPR016667">
    <property type="entry name" value="Caps_polysacc_synth_CpsB/CapC"/>
</dbReference>
<dbReference type="AlphaFoldDB" id="A0A1S2VJT2"/>
<proteinExistence type="inferred from homology"/>
<protein>
    <recommendedName>
        <fullName evidence="2">protein-tyrosine-phosphatase</fullName>
        <ecNumber evidence="2">3.1.3.48</ecNumber>
    </recommendedName>
</protein>
<dbReference type="RefSeq" id="WP_071503465.1">
    <property type="nucleotide sequence ID" value="NZ_MORL01000005.1"/>
</dbReference>
<dbReference type="PANTHER" id="PTHR39181:SF1">
    <property type="entry name" value="TYROSINE-PROTEIN PHOSPHATASE YWQE"/>
    <property type="match status" value="1"/>
</dbReference>
<organism evidence="5 6">
    <name type="scientific">Arsenicibacter rosenii</name>
    <dbReference type="NCBI Taxonomy" id="1750698"/>
    <lineage>
        <taxon>Bacteria</taxon>
        <taxon>Pseudomonadati</taxon>
        <taxon>Bacteroidota</taxon>
        <taxon>Cytophagia</taxon>
        <taxon>Cytophagales</taxon>
        <taxon>Spirosomataceae</taxon>
        <taxon>Arsenicibacter</taxon>
    </lineage>
</organism>
<evidence type="ECO:0000256" key="4">
    <source>
        <dbReference type="ARBA" id="ARBA00051722"/>
    </source>
</evidence>
<dbReference type="Pfam" id="PF19567">
    <property type="entry name" value="CpsB_CapC"/>
    <property type="match status" value="1"/>
</dbReference>
<dbReference type="InterPro" id="IPR016195">
    <property type="entry name" value="Pol/histidinol_Pase-like"/>
</dbReference>